<sequence length="35" mass="3914">MGGLTIESKPAKGTKVTIVIPVEKRDDIRIKQLYD</sequence>
<dbReference type="KEGG" id="hmr:Hipma_0350"/>
<dbReference type="AlphaFoldDB" id="F2LTK2"/>
<keyword evidence="2" id="KW-1185">Reference proteome</keyword>
<reference evidence="1 2" key="1">
    <citation type="journal article" date="2011" name="Stand. Genomic Sci.">
        <title>Complete genome sequence of the thermophilic sulfur-reducer Hippea maritima type strain (MH(2)).</title>
        <authorList>
            <person name="Huntemann M."/>
            <person name="Lu M."/>
            <person name="Nolan M."/>
            <person name="Lapidus A."/>
            <person name="Lucas S."/>
            <person name="Hammon N."/>
            <person name="Deshpande S."/>
            <person name="Cheng J.F."/>
            <person name="Tapia R."/>
            <person name="Han C."/>
            <person name="Goodwin L."/>
            <person name="Pitluck S."/>
            <person name="Liolios K."/>
            <person name="Pagani I."/>
            <person name="Ivanova N."/>
            <person name="Ovchinikova G."/>
            <person name="Pati A."/>
            <person name="Chen A."/>
            <person name="Palaniappan K."/>
            <person name="Land M."/>
            <person name="Hauser L."/>
            <person name="Jeffries C.D."/>
            <person name="Detter J.C."/>
            <person name="Brambilla E.M."/>
            <person name="Rohde M."/>
            <person name="Spring S."/>
            <person name="Goker M."/>
            <person name="Woyke T."/>
            <person name="Bristow J."/>
            <person name="Eisen J.A."/>
            <person name="Markowitz V."/>
            <person name="Hugenholtz P."/>
            <person name="Kyrpides N.C."/>
            <person name="Klenk H.P."/>
            <person name="Mavromatis K."/>
        </authorList>
    </citation>
    <scope>NUCLEOTIDE SEQUENCE [LARGE SCALE GENOMIC DNA]</scope>
    <source>
        <strain evidence="2">ATCC 700847 / DSM 10411 / MH2</strain>
    </source>
</reference>
<evidence type="ECO:0000313" key="2">
    <source>
        <dbReference type="Proteomes" id="UP000008139"/>
    </source>
</evidence>
<gene>
    <name evidence="1" type="ordered locus">Hipma_0350</name>
</gene>
<keyword evidence="1" id="KW-0067">ATP-binding</keyword>
<dbReference type="HOGENOM" id="CLU_3365367_0_0_7"/>
<keyword evidence="1" id="KW-0547">Nucleotide-binding</keyword>
<dbReference type="InParanoid" id="F2LTK2"/>
<name>F2LTK2_HIPMA</name>
<reference evidence="2" key="2">
    <citation type="submission" date="2011-03" db="EMBL/GenBank/DDBJ databases">
        <title>The complete genome of Hippea maritima DSM 10411.</title>
        <authorList>
            <consortium name="US DOE Joint Genome Institute (JGI-PGF)"/>
            <person name="Lucas S."/>
            <person name="Copeland A."/>
            <person name="Lapidus A."/>
            <person name="Bruce D."/>
            <person name="Goodwin L."/>
            <person name="Pitluck S."/>
            <person name="Peters L."/>
            <person name="Kyrpides N."/>
            <person name="Mavromatis K."/>
            <person name="Pagani I."/>
            <person name="Ivanova N."/>
            <person name="Mikhailova N."/>
            <person name="Lu M."/>
            <person name="Detter J.C."/>
            <person name="Tapia R."/>
            <person name="Han C."/>
            <person name="Land M."/>
            <person name="Hauser L."/>
            <person name="Markowitz V."/>
            <person name="Cheng J.-F."/>
            <person name="Hugenholtz P."/>
            <person name="Woyke T."/>
            <person name="Wu D."/>
            <person name="Spring S."/>
            <person name="Schroeder M."/>
            <person name="Brambilla E."/>
            <person name="Klenk H.-P."/>
            <person name="Eisen J.A."/>
        </authorList>
    </citation>
    <scope>NUCLEOTIDE SEQUENCE [LARGE SCALE GENOMIC DNA]</scope>
    <source>
        <strain evidence="2">ATCC 700847 / DSM 10411 / MH2</strain>
    </source>
</reference>
<dbReference type="EMBL" id="CP002606">
    <property type="protein sequence ID" value="AEA33327.1"/>
    <property type="molecule type" value="Genomic_DNA"/>
</dbReference>
<accession>F2LTK2</accession>
<evidence type="ECO:0000313" key="1">
    <source>
        <dbReference type="EMBL" id="AEA33327.1"/>
    </source>
</evidence>
<organism evidence="1 2">
    <name type="scientific">Hippea maritima (strain ATCC 700847 / DSM 10411 / MH2)</name>
    <dbReference type="NCBI Taxonomy" id="760142"/>
    <lineage>
        <taxon>Bacteria</taxon>
        <taxon>Pseudomonadati</taxon>
        <taxon>Campylobacterota</taxon>
        <taxon>Desulfurellia</taxon>
        <taxon>Desulfurellales</taxon>
        <taxon>Hippeaceae</taxon>
        <taxon>Hippea</taxon>
    </lineage>
</organism>
<proteinExistence type="predicted"/>
<protein>
    <submittedName>
        <fullName evidence="1">ATP-binding region ATPase domain protein</fullName>
    </submittedName>
</protein>
<dbReference type="Proteomes" id="UP000008139">
    <property type="component" value="Chromosome"/>
</dbReference>
<dbReference type="GO" id="GO:0005524">
    <property type="term" value="F:ATP binding"/>
    <property type="evidence" value="ECO:0007669"/>
    <property type="project" value="UniProtKB-KW"/>
</dbReference>